<name>A0A6C0EB00_9ZZZZ</name>
<reference evidence="1" key="1">
    <citation type="journal article" date="2020" name="Nature">
        <title>Giant virus diversity and host interactions through global metagenomics.</title>
        <authorList>
            <person name="Schulz F."/>
            <person name="Roux S."/>
            <person name="Paez-Espino D."/>
            <person name="Jungbluth S."/>
            <person name="Walsh D.A."/>
            <person name="Denef V.J."/>
            <person name="McMahon K.D."/>
            <person name="Konstantinidis K.T."/>
            <person name="Eloe-Fadrosh E.A."/>
            <person name="Kyrpides N.C."/>
            <person name="Woyke T."/>
        </authorList>
    </citation>
    <scope>NUCLEOTIDE SEQUENCE</scope>
    <source>
        <strain evidence="1">GVMAG-M-3300023179-27</strain>
    </source>
</reference>
<dbReference type="EMBL" id="MN739786">
    <property type="protein sequence ID" value="QHT26357.1"/>
    <property type="molecule type" value="Genomic_DNA"/>
</dbReference>
<protein>
    <submittedName>
        <fullName evidence="1">Uncharacterized protein</fullName>
    </submittedName>
</protein>
<evidence type="ECO:0000313" key="1">
    <source>
        <dbReference type="EMBL" id="QHT26357.1"/>
    </source>
</evidence>
<sequence length="264" mass="29777">MASSAVLGSSCVEQPVNTFECELVDKFADLKFGDTKTIHNPSITDEYECQYTDSDDESDSEYLAELEREILCDPRKLSTEPMSCSDEELIEFLEMAIDGDIPARCLFTMSESYGMNPSTKFKVTSDTQSEWQSAAVDEYRNSKDALRRIAKAVENDEMISLRFVLQAVTDSCVSTNFTVKFVREKLLGKHADEPYAEGDIAFVRKMPIANTKLCQRLGWSVKSDTIAFYIPKVGLLTTDVKPCVFVPPTLEVLLRRAEMYINNE</sequence>
<proteinExistence type="predicted"/>
<dbReference type="AlphaFoldDB" id="A0A6C0EB00"/>
<organism evidence="1">
    <name type="scientific">viral metagenome</name>
    <dbReference type="NCBI Taxonomy" id="1070528"/>
    <lineage>
        <taxon>unclassified sequences</taxon>
        <taxon>metagenomes</taxon>
        <taxon>organismal metagenomes</taxon>
    </lineage>
</organism>
<accession>A0A6C0EB00</accession>